<accession>A0A165DM67</accession>
<keyword evidence="5" id="KW-1185">Reference proteome</keyword>
<evidence type="ECO:0000313" key="5">
    <source>
        <dbReference type="Proteomes" id="UP000076871"/>
    </source>
</evidence>
<dbReference type="PANTHER" id="PTHR48471:SF1">
    <property type="entry name" value="DDE TNP4 DOMAIN-CONTAINING PROTEIN"/>
    <property type="match status" value="1"/>
</dbReference>
<protein>
    <recommendedName>
        <fullName evidence="3">DDE Tnp4 domain-containing protein</fullName>
    </recommendedName>
</protein>
<name>A0A165DM67_9APHY</name>
<dbReference type="GO" id="GO:0046872">
    <property type="term" value="F:metal ion binding"/>
    <property type="evidence" value="ECO:0007669"/>
    <property type="project" value="UniProtKB-KW"/>
</dbReference>
<dbReference type="RefSeq" id="XP_040762922.1">
    <property type="nucleotide sequence ID" value="XM_040910802.1"/>
</dbReference>
<dbReference type="Proteomes" id="UP000076871">
    <property type="component" value="Unassembled WGS sequence"/>
</dbReference>
<dbReference type="Pfam" id="PF13359">
    <property type="entry name" value="DDE_Tnp_4"/>
    <property type="match status" value="1"/>
</dbReference>
<dbReference type="GeneID" id="63827831"/>
<keyword evidence="2" id="KW-0479">Metal-binding</keyword>
<evidence type="ECO:0000313" key="4">
    <source>
        <dbReference type="EMBL" id="KZT05182.1"/>
    </source>
</evidence>
<dbReference type="OrthoDB" id="78198at2759"/>
<dbReference type="InParanoid" id="A0A165DM67"/>
<reference evidence="4 5" key="1">
    <citation type="journal article" date="2016" name="Mol. Biol. Evol.">
        <title>Comparative Genomics of Early-Diverging Mushroom-Forming Fungi Provides Insights into the Origins of Lignocellulose Decay Capabilities.</title>
        <authorList>
            <person name="Nagy L.G."/>
            <person name="Riley R."/>
            <person name="Tritt A."/>
            <person name="Adam C."/>
            <person name="Daum C."/>
            <person name="Floudas D."/>
            <person name="Sun H."/>
            <person name="Yadav J.S."/>
            <person name="Pangilinan J."/>
            <person name="Larsson K.H."/>
            <person name="Matsuura K."/>
            <person name="Barry K."/>
            <person name="Labutti K."/>
            <person name="Kuo R."/>
            <person name="Ohm R.A."/>
            <person name="Bhattacharya S.S."/>
            <person name="Shirouzu T."/>
            <person name="Yoshinaga Y."/>
            <person name="Martin F.M."/>
            <person name="Grigoriev I.V."/>
            <person name="Hibbett D.S."/>
        </authorList>
    </citation>
    <scope>NUCLEOTIDE SEQUENCE [LARGE SCALE GENOMIC DNA]</scope>
    <source>
        <strain evidence="4 5">93-53</strain>
    </source>
</reference>
<sequence length="385" mass="44301">MPHSSDSEAEDELTLMLLLVEEMMEAEEEEEEDDQEEDIVLGELAAAMIEQAWEVGVRMRNTHCLYLVHHDLLSDPREATPWQRLYHSRNDRAFITTMGFDVQAFEQMLHGGFLHRWNSRMINYPNVHPGGHSHPNHCSLDASGALRLILHWVTLTMHILLETLKSMPEARITWPQTQSEFKHYNDLIIASFGTADGLNLPVQVSVDEDLQNATYNGWLHDHFISNVIAFASNGEIIHYTFNAPGSWHDSCIAHRLYEKLLTKTPPDYYLACDTAFPRSSSIDNRIKVPLKSNSRLPTDHSAEWGMRDLQGSDAHLHLKLLKLVGHLHQVHVCLVGINQIKNVYEPIWQDGDELQQLWFNWHTMLFKNARKADCVARFHHVANLE</sequence>
<dbReference type="PANTHER" id="PTHR48471">
    <property type="entry name" value="DDE TNP4 DOMAIN-CONTAINING PROTEIN"/>
    <property type="match status" value="1"/>
</dbReference>
<feature type="domain" description="DDE Tnp4" evidence="3">
    <location>
        <begin position="196"/>
        <end position="296"/>
    </location>
</feature>
<dbReference type="InterPro" id="IPR027806">
    <property type="entry name" value="HARBI1_dom"/>
</dbReference>
<organism evidence="4 5">
    <name type="scientific">Laetiporus sulphureus 93-53</name>
    <dbReference type="NCBI Taxonomy" id="1314785"/>
    <lineage>
        <taxon>Eukaryota</taxon>
        <taxon>Fungi</taxon>
        <taxon>Dikarya</taxon>
        <taxon>Basidiomycota</taxon>
        <taxon>Agaricomycotina</taxon>
        <taxon>Agaricomycetes</taxon>
        <taxon>Polyporales</taxon>
        <taxon>Laetiporus</taxon>
    </lineage>
</organism>
<dbReference type="EMBL" id="KV427631">
    <property type="protein sequence ID" value="KZT05182.1"/>
    <property type="molecule type" value="Genomic_DNA"/>
</dbReference>
<comment type="cofactor">
    <cofactor evidence="1">
        <name>a divalent metal cation</name>
        <dbReference type="ChEBI" id="CHEBI:60240"/>
    </cofactor>
</comment>
<gene>
    <name evidence="4" type="ORF">LAESUDRAFT_737564</name>
</gene>
<evidence type="ECO:0000256" key="2">
    <source>
        <dbReference type="ARBA" id="ARBA00022723"/>
    </source>
</evidence>
<evidence type="ECO:0000256" key="1">
    <source>
        <dbReference type="ARBA" id="ARBA00001968"/>
    </source>
</evidence>
<proteinExistence type="predicted"/>
<evidence type="ECO:0000259" key="3">
    <source>
        <dbReference type="Pfam" id="PF13359"/>
    </source>
</evidence>
<dbReference type="AlphaFoldDB" id="A0A165DM67"/>